<dbReference type="InterPro" id="IPR029063">
    <property type="entry name" value="SAM-dependent_MTases_sf"/>
</dbReference>
<reference evidence="2 3" key="1">
    <citation type="submission" date="2019-01" db="EMBL/GenBank/DDBJ databases">
        <title>Insights into ecological role of a new deltaproteobacterial order Candidatus Sinidesulfobacterales (Sva0485) by metagenomics and metatranscriptomics.</title>
        <authorList>
            <person name="Tan S."/>
            <person name="Liu J."/>
            <person name="Fang Y."/>
            <person name="Hedlund B."/>
            <person name="Lian Z.-H."/>
            <person name="Huang L.-Y."/>
            <person name="Li J.-T."/>
            <person name="Huang L.-N."/>
            <person name="Li W.-J."/>
            <person name="Jiang H.-C."/>
            <person name="Dong H.-L."/>
            <person name="Shu W.-S."/>
        </authorList>
    </citation>
    <scope>NUCLEOTIDE SEQUENCE [LARGE SCALE GENOMIC DNA]</scope>
    <source>
        <strain evidence="2">AP4</strain>
    </source>
</reference>
<dbReference type="Pfam" id="PF08241">
    <property type="entry name" value="Methyltransf_11"/>
    <property type="match status" value="1"/>
</dbReference>
<name>A0A520XC94_9DELT</name>
<organism evidence="2 3">
    <name type="scientific">Candidatus Acidulodesulfobacterium acidiphilum</name>
    <dbReference type="NCBI Taxonomy" id="2597224"/>
    <lineage>
        <taxon>Bacteria</taxon>
        <taxon>Deltaproteobacteria</taxon>
        <taxon>Candidatus Acidulodesulfobacterales</taxon>
        <taxon>Candidatus Acidulodesulfobacterium</taxon>
    </lineage>
</organism>
<sequence length="236" mass="27052">MDNLDNIANDSLVEQKAIDEHLNIIHAIRCTMVRYLLPKGEIILDLGGANCQLYKMGYTYRFKRLILIDLSPEERLFYKEIVIDNECQLGEVIVQYSDMTNLAGIEDSSVDFVWSGQSIEHVPLDLGEHMCKEVFRVLRSGGSFCLDTPNRLITQIHTRSVGGGFVHPEHCIEYYPQQLMTILENTGFIISEALGLCEMPLTISTDKFHYTDFVFGRHFTNEVSNGYIQYYHCIKP</sequence>
<dbReference type="SUPFAM" id="SSF53335">
    <property type="entry name" value="S-adenosyl-L-methionine-dependent methyltransferases"/>
    <property type="match status" value="1"/>
</dbReference>
<feature type="domain" description="Methyltransferase type 11" evidence="1">
    <location>
        <begin position="47"/>
        <end position="145"/>
    </location>
</feature>
<dbReference type="Proteomes" id="UP000322454">
    <property type="component" value="Unassembled WGS sequence"/>
</dbReference>
<evidence type="ECO:0000313" key="3">
    <source>
        <dbReference type="Proteomes" id="UP000322454"/>
    </source>
</evidence>
<dbReference type="EMBL" id="SHMQ01000015">
    <property type="protein sequence ID" value="RZV38742.1"/>
    <property type="molecule type" value="Genomic_DNA"/>
</dbReference>
<dbReference type="AlphaFoldDB" id="A0A520XC94"/>
<accession>A0A520XC94</accession>
<keyword evidence="2" id="KW-0808">Transferase</keyword>
<evidence type="ECO:0000313" key="2">
    <source>
        <dbReference type="EMBL" id="RZV38742.1"/>
    </source>
</evidence>
<keyword evidence="2" id="KW-0489">Methyltransferase</keyword>
<proteinExistence type="predicted"/>
<dbReference type="CDD" id="cd02440">
    <property type="entry name" value="AdoMet_MTases"/>
    <property type="match status" value="1"/>
</dbReference>
<dbReference type="GO" id="GO:0032259">
    <property type="term" value="P:methylation"/>
    <property type="evidence" value="ECO:0007669"/>
    <property type="project" value="UniProtKB-KW"/>
</dbReference>
<protein>
    <submittedName>
        <fullName evidence="2">Class I SAM-dependent methyltransferase</fullName>
    </submittedName>
</protein>
<dbReference type="InterPro" id="IPR013216">
    <property type="entry name" value="Methyltransf_11"/>
</dbReference>
<dbReference type="Gene3D" id="3.40.50.150">
    <property type="entry name" value="Vaccinia Virus protein VP39"/>
    <property type="match status" value="1"/>
</dbReference>
<comment type="caution">
    <text evidence="2">The sequence shown here is derived from an EMBL/GenBank/DDBJ whole genome shotgun (WGS) entry which is preliminary data.</text>
</comment>
<gene>
    <name evidence="2" type="ORF">EVJ48_06445</name>
</gene>
<dbReference type="GO" id="GO:0008757">
    <property type="term" value="F:S-adenosylmethionine-dependent methyltransferase activity"/>
    <property type="evidence" value="ECO:0007669"/>
    <property type="project" value="InterPro"/>
</dbReference>
<evidence type="ECO:0000259" key="1">
    <source>
        <dbReference type="Pfam" id="PF08241"/>
    </source>
</evidence>